<dbReference type="PROSITE" id="PS01081">
    <property type="entry name" value="HTH_TETR_1"/>
    <property type="match status" value="1"/>
</dbReference>
<dbReference type="InterPro" id="IPR023772">
    <property type="entry name" value="DNA-bd_HTH_TetR-type_CS"/>
</dbReference>
<keyword evidence="1 2" id="KW-0238">DNA-binding</keyword>
<evidence type="ECO:0000313" key="5">
    <source>
        <dbReference type="Proteomes" id="UP000430508"/>
    </source>
</evidence>
<protein>
    <submittedName>
        <fullName evidence="4">TetR family transcriptional regulator</fullName>
    </submittedName>
</protein>
<gene>
    <name evidence="4" type="ORF">GQ588_08375</name>
</gene>
<dbReference type="Gene3D" id="1.10.357.10">
    <property type="entry name" value="Tetracycline Repressor, domain 2"/>
    <property type="match status" value="1"/>
</dbReference>
<dbReference type="EMBL" id="CP046996">
    <property type="protein sequence ID" value="QHA00646.1"/>
    <property type="molecule type" value="Genomic_DNA"/>
</dbReference>
<dbReference type="PANTHER" id="PTHR43479">
    <property type="entry name" value="ACREF/ENVCD OPERON REPRESSOR-RELATED"/>
    <property type="match status" value="1"/>
</dbReference>
<evidence type="ECO:0000313" key="4">
    <source>
        <dbReference type="EMBL" id="QHA00646.1"/>
    </source>
</evidence>
<dbReference type="Pfam" id="PF00440">
    <property type="entry name" value="TetR_N"/>
    <property type="match status" value="1"/>
</dbReference>
<dbReference type="Proteomes" id="UP000430508">
    <property type="component" value="Chromosome"/>
</dbReference>
<evidence type="ECO:0000259" key="3">
    <source>
        <dbReference type="PROSITE" id="PS50977"/>
    </source>
</evidence>
<reference evidence="4 5" key="1">
    <citation type="submission" date="2019-12" db="EMBL/GenBank/DDBJ databases">
        <title>Sequence classification of anaerobic respiratory reductive dehalogenases: First we see many, then we see few.</title>
        <authorList>
            <person name="Molenda O."/>
            <person name="Puentes Jacome L.A."/>
            <person name="Cao X."/>
            <person name="Nesbo C.L."/>
            <person name="Tang S."/>
            <person name="Morson N."/>
            <person name="Patron J."/>
            <person name="Lomheim L."/>
            <person name="Wishart D.S."/>
            <person name="Edwards E.A."/>
        </authorList>
    </citation>
    <scope>NUCLEOTIDE SEQUENCE [LARGE SCALE GENOMIC DNA]</scope>
    <source>
        <strain evidence="4 5">12DCA</strain>
    </source>
</reference>
<name>A0A857DKI0_9FIRM</name>
<organism evidence="4 5">
    <name type="scientific">Dehalobacter restrictus</name>
    <dbReference type="NCBI Taxonomy" id="55583"/>
    <lineage>
        <taxon>Bacteria</taxon>
        <taxon>Bacillati</taxon>
        <taxon>Bacillota</taxon>
        <taxon>Clostridia</taxon>
        <taxon>Eubacteriales</taxon>
        <taxon>Desulfitobacteriaceae</taxon>
        <taxon>Dehalobacter</taxon>
    </lineage>
</organism>
<dbReference type="InterPro" id="IPR050624">
    <property type="entry name" value="HTH-type_Tx_Regulator"/>
</dbReference>
<sequence length="192" mass="21782">MQVPKEEIKKRIIEAAEEEFLVSGYRHSSMRSIAQQAGITVGNIYSYFSGKDDLLDNILQSTIEQLRKLVFIDICDKSSLSMQSITYITEVITKVFLDNRTQFLILMKSVEGSKYENIKVELIELVKQRLENDLFLSSSKPGSDMLLADSLALALIEGIINIFNKYGGDEVRLANLLNKFLLLIIGDIQKRL</sequence>
<dbReference type="SUPFAM" id="SSF46689">
    <property type="entry name" value="Homeodomain-like"/>
    <property type="match status" value="1"/>
</dbReference>
<dbReference type="PRINTS" id="PR00455">
    <property type="entry name" value="HTHTETR"/>
</dbReference>
<dbReference type="RefSeq" id="WP_015042807.1">
    <property type="nucleotide sequence ID" value="NZ_CP046996.1"/>
</dbReference>
<dbReference type="InterPro" id="IPR009057">
    <property type="entry name" value="Homeodomain-like_sf"/>
</dbReference>
<evidence type="ECO:0000256" key="1">
    <source>
        <dbReference type="ARBA" id="ARBA00023125"/>
    </source>
</evidence>
<feature type="DNA-binding region" description="H-T-H motif" evidence="2">
    <location>
        <begin position="29"/>
        <end position="48"/>
    </location>
</feature>
<dbReference type="AlphaFoldDB" id="A0A857DKI0"/>
<dbReference type="GO" id="GO:0003677">
    <property type="term" value="F:DNA binding"/>
    <property type="evidence" value="ECO:0007669"/>
    <property type="project" value="UniProtKB-UniRule"/>
</dbReference>
<accession>A0A857DKI0</accession>
<dbReference type="PROSITE" id="PS50977">
    <property type="entry name" value="HTH_TETR_2"/>
    <property type="match status" value="1"/>
</dbReference>
<evidence type="ECO:0000256" key="2">
    <source>
        <dbReference type="PROSITE-ProRule" id="PRU00335"/>
    </source>
</evidence>
<dbReference type="PANTHER" id="PTHR43479:SF11">
    <property type="entry name" value="ACREF_ENVCD OPERON REPRESSOR-RELATED"/>
    <property type="match status" value="1"/>
</dbReference>
<feature type="domain" description="HTH tetR-type" evidence="3">
    <location>
        <begin position="6"/>
        <end position="66"/>
    </location>
</feature>
<dbReference type="InterPro" id="IPR001647">
    <property type="entry name" value="HTH_TetR"/>
</dbReference>
<proteinExistence type="predicted"/>